<dbReference type="InterPro" id="IPR036388">
    <property type="entry name" value="WH-like_DNA-bd_sf"/>
</dbReference>
<dbReference type="OrthoDB" id="613763at2759"/>
<dbReference type="GO" id="GO:0005666">
    <property type="term" value="C:RNA polymerase III complex"/>
    <property type="evidence" value="ECO:0007669"/>
    <property type="project" value="UniProtKB-UniRule"/>
</dbReference>
<dbReference type="AlphaFoldDB" id="A0A1Y2H4P5"/>
<dbReference type="GO" id="GO:0006383">
    <property type="term" value="P:transcription by RNA polymerase III"/>
    <property type="evidence" value="ECO:0007669"/>
    <property type="project" value="UniProtKB-UniRule"/>
</dbReference>
<keyword evidence="5 6" id="KW-0539">Nucleus</keyword>
<evidence type="ECO:0000256" key="5">
    <source>
        <dbReference type="ARBA" id="ARBA00023242"/>
    </source>
</evidence>
<dbReference type="InterPro" id="IPR036390">
    <property type="entry name" value="WH_DNA-bd_sf"/>
</dbReference>
<evidence type="ECO:0000256" key="3">
    <source>
        <dbReference type="ARBA" id="ARBA00022478"/>
    </source>
</evidence>
<protein>
    <recommendedName>
        <fullName evidence="6">DNA-directed RNA polymerase III subunit RPC6</fullName>
        <shortName evidence="6">RNA polymerase III subunit C6</shortName>
    </recommendedName>
</protein>
<dbReference type="EMBL" id="MCFL01000161">
    <property type="protein sequence ID" value="ORZ29538.1"/>
    <property type="molecule type" value="Genomic_DNA"/>
</dbReference>
<comment type="caution">
    <text evidence="7">The sequence shown here is derived from an EMBL/GenBank/DDBJ whole genome shotgun (WGS) entry which is preliminary data.</text>
</comment>
<dbReference type="InterPro" id="IPR007832">
    <property type="entry name" value="RNA_pol_Rpc34"/>
</dbReference>
<evidence type="ECO:0000256" key="4">
    <source>
        <dbReference type="ARBA" id="ARBA00023163"/>
    </source>
</evidence>
<reference evidence="7 8" key="1">
    <citation type="submission" date="2016-07" db="EMBL/GenBank/DDBJ databases">
        <title>Pervasive Adenine N6-methylation of Active Genes in Fungi.</title>
        <authorList>
            <consortium name="DOE Joint Genome Institute"/>
            <person name="Mondo S.J."/>
            <person name="Dannebaum R.O."/>
            <person name="Kuo R.C."/>
            <person name="Labutti K."/>
            <person name="Haridas S."/>
            <person name="Kuo A."/>
            <person name="Salamov A."/>
            <person name="Ahrendt S.R."/>
            <person name="Lipzen A."/>
            <person name="Sullivan W."/>
            <person name="Andreopoulos W.B."/>
            <person name="Clum A."/>
            <person name="Lindquist E."/>
            <person name="Daum C."/>
            <person name="Ramamoorthy G.K."/>
            <person name="Gryganskyi A."/>
            <person name="Culley D."/>
            <person name="Magnuson J.K."/>
            <person name="James T.Y."/>
            <person name="O'Malley M.A."/>
            <person name="Stajich J.E."/>
            <person name="Spatafora J.W."/>
            <person name="Visel A."/>
            <person name="Grigoriev I.V."/>
        </authorList>
    </citation>
    <scope>NUCLEOTIDE SEQUENCE [LARGE SCALE GENOMIC DNA]</scope>
    <source>
        <strain evidence="7 8">PL171</strain>
    </source>
</reference>
<dbReference type="GO" id="GO:0005654">
    <property type="term" value="C:nucleoplasm"/>
    <property type="evidence" value="ECO:0007669"/>
    <property type="project" value="UniProtKB-ARBA"/>
</dbReference>
<evidence type="ECO:0000313" key="8">
    <source>
        <dbReference type="Proteomes" id="UP000193411"/>
    </source>
</evidence>
<dbReference type="Pfam" id="PF05158">
    <property type="entry name" value="RNA_pol_Rpc34"/>
    <property type="match status" value="1"/>
</dbReference>
<dbReference type="SUPFAM" id="SSF46785">
    <property type="entry name" value="Winged helix' DNA-binding domain"/>
    <property type="match status" value="1"/>
</dbReference>
<keyword evidence="8" id="KW-1185">Reference proteome</keyword>
<comment type="similarity">
    <text evidence="2 6">Belongs to the eukaryotic RPC34/RPC39 RNA polymerase subunit family.</text>
</comment>
<organism evidence="7 8">
    <name type="scientific">Catenaria anguillulae PL171</name>
    <dbReference type="NCBI Taxonomy" id="765915"/>
    <lineage>
        <taxon>Eukaryota</taxon>
        <taxon>Fungi</taxon>
        <taxon>Fungi incertae sedis</taxon>
        <taxon>Blastocladiomycota</taxon>
        <taxon>Blastocladiomycetes</taxon>
        <taxon>Blastocladiales</taxon>
        <taxon>Catenariaceae</taxon>
        <taxon>Catenaria</taxon>
    </lineage>
</organism>
<dbReference type="PANTHER" id="PTHR12780">
    <property type="entry name" value="RNA POLYMERASE III DNA DIRECTED , 39KD SUBUNIT-RELATED"/>
    <property type="match status" value="1"/>
</dbReference>
<sequence>MPPKKLSVLEKRFLDALAELGSEAGSAIDDVRANIPTLDDEQAAKVMQALTRKNFIEIFDLDGVPSCRAIKAEEQEKVGEMDKDERLVYSCIKAVGAEGIWIRTLQAKTALHANVLNKALKKLEQRAMVKTVKSVKHGNKKLYMLYELQPSSEVTGGVWFTDQELDVDFVDTIARACVRFVAAQSFPKDSHSVFPLNYNGYPTLSMITRNIRDSRIANLEKIPMPAFPLLLTHDGMDEDLDEQWMYRAVRERNDGSGWSQMPCGVCPVRQDCSEKGAVNPFECQYMTKWLEFEQRMAW</sequence>
<comment type="subcellular location">
    <subcellularLocation>
        <location evidence="1 6">Nucleus</location>
    </subcellularLocation>
</comment>
<gene>
    <name evidence="7" type="ORF">BCR44DRAFT_1449526</name>
</gene>
<comment type="function">
    <text evidence="6">DNA-dependent RNA polymerase catalyzes the transcription of DNA into RNA using the four ribonucleoside triphosphates as substrates. Specific peripheric component of RNA polymerase III which synthesizes small RNAs, such as 5S rRNA and tRNAs.</text>
</comment>
<evidence type="ECO:0000256" key="6">
    <source>
        <dbReference type="PIRNR" id="PIRNR028763"/>
    </source>
</evidence>
<name>A0A1Y2H4P5_9FUNG</name>
<evidence type="ECO:0000313" key="7">
    <source>
        <dbReference type="EMBL" id="ORZ29538.1"/>
    </source>
</evidence>
<dbReference type="PIRSF" id="PIRSF028763">
    <property type="entry name" value="RNA_pol_Rpc34"/>
    <property type="match status" value="1"/>
</dbReference>
<keyword evidence="3 6" id="KW-0240">DNA-directed RNA polymerase</keyword>
<dbReference type="STRING" id="765915.A0A1Y2H4P5"/>
<evidence type="ECO:0000256" key="1">
    <source>
        <dbReference type="ARBA" id="ARBA00004123"/>
    </source>
</evidence>
<dbReference type="FunFam" id="1.10.10.10:FF:000116">
    <property type="entry name" value="DNA-directed RNA polymerase III subunit RPC6"/>
    <property type="match status" value="1"/>
</dbReference>
<evidence type="ECO:0000256" key="2">
    <source>
        <dbReference type="ARBA" id="ARBA00011038"/>
    </source>
</evidence>
<dbReference type="GO" id="GO:0005737">
    <property type="term" value="C:cytoplasm"/>
    <property type="evidence" value="ECO:0007669"/>
    <property type="project" value="UniProtKB-ARBA"/>
</dbReference>
<accession>A0A1Y2H4P5</accession>
<dbReference type="Proteomes" id="UP000193411">
    <property type="component" value="Unassembled WGS sequence"/>
</dbReference>
<proteinExistence type="inferred from homology"/>
<keyword evidence="4 6" id="KW-0804">Transcription</keyword>
<dbReference type="Gene3D" id="1.10.10.10">
    <property type="entry name" value="Winged helix-like DNA-binding domain superfamily/Winged helix DNA-binding domain"/>
    <property type="match status" value="1"/>
</dbReference>
<dbReference type="InterPro" id="IPR016049">
    <property type="entry name" value="RNA_pol_Rpc34-like"/>
</dbReference>